<proteinExistence type="predicted"/>
<dbReference type="AlphaFoldDB" id="A0A0C9V4Z2"/>
<name>A0A0C9V4Z2_SPHS4</name>
<gene>
    <name evidence="1" type="ORF">M422DRAFT_265570</name>
</gene>
<organism evidence="1 2">
    <name type="scientific">Sphaerobolus stellatus (strain SS14)</name>
    <dbReference type="NCBI Taxonomy" id="990650"/>
    <lineage>
        <taxon>Eukaryota</taxon>
        <taxon>Fungi</taxon>
        <taxon>Dikarya</taxon>
        <taxon>Basidiomycota</taxon>
        <taxon>Agaricomycotina</taxon>
        <taxon>Agaricomycetes</taxon>
        <taxon>Phallomycetidae</taxon>
        <taxon>Geastrales</taxon>
        <taxon>Sphaerobolaceae</taxon>
        <taxon>Sphaerobolus</taxon>
    </lineage>
</organism>
<protein>
    <submittedName>
        <fullName evidence="1">Uncharacterized protein</fullName>
    </submittedName>
</protein>
<evidence type="ECO:0000313" key="1">
    <source>
        <dbReference type="EMBL" id="KIJ32555.1"/>
    </source>
</evidence>
<dbReference type="HOGENOM" id="CLU_1225452_0_0_1"/>
<accession>A0A0C9V4Z2</accession>
<reference evidence="1 2" key="1">
    <citation type="submission" date="2014-06" db="EMBL/GenBank/DDBJ databases">
        <title>Evolutionary Origins and Diversification of the Mycorrhizal Mutualists.</title>
        <authorList>
            <consortium name="DOE Joint Genome Institute"/>
            <consortium name="Mycorrhizal Genomics Consortium"/>
            <person name="Kohler A."/>
            <person name="Kuo A."/>
            <person name="Nagy L.G."/>
            <person name="Floudas D."/>
            <person name="Copeland A."/>
            <person name="Barry K.W."/>
            <person name="Cichocki N."/>
            <person name="Veneault-Fourrey C."/>
            <person name="LaButti K."/>
            <person name="Lindquist E.A."/>
            <person name="Lipzen A."/>
            <person name="Lundell T."/>
            <person name="Morin E."/>
            <person name="Murat C."/>
            <person name="Riley R."/>
            <person name="Ohm R."/>
            <person name="Sun H."/>
            <person name="Tunlid A."/>
            <person name="Henrissat B."/>
            <person name="Grigoriev I.V."/>
            <person name="Hibbett D.S."/>
            <person name="Martin F."/>
        </authorList>
    </citation>
    <scope>NUCLEOTIDE SEQUENCE [LARGE SCALE GENOMIC DNA]</scope>
    <source>
        <strain evidence="1 2">SS14</strain>
    </source>
</reference>
<dbReference type="EMBL" id="KN837225">
    <property type="protein sequence ID" value="KIJ32555.1"/>
    <property type="molecule type" value="Genomic_DNA"/>
</dbReference>
<dbReference type="Proteomes" id="UP000054279">
    <property type="component" value="Unassembled WGS sequence"/>
</dbReference>
<evidence type="ECO:0000313" key="2">
    <source>
        <dbReference type="Proteomes" id="UP000054279"/>
    </source>
</evidence>
<sequence length="226" mass="25787">MEVHVSGVYWAMSCAFLLHTHFSRSVNDAHLRLASATSDYHSRAPSIDDAGSDLEGGQQLYRSSLWNFVTDQLLDNRTTSHVIDPDHLCHSHAGRYARSQTALQYFEPHSRNHSGEAYTAHRDRTNDQAVSDDWSNNGNKSNVVTNSEKVDDNSSIIEGTTDEGKRKTFLRNNNSLLRKLQSHPVYGQPGYLSCPMRKRVYESVEKAIERHRHHYVECDLNRIPYS</sequence>
<keyword evidence="2" id="KW-1185">Reference proteome</keyword>